<dbReference type="InterPro" id="IPR050624">
    <property type="entry name" value="HTH-type_Tx_Regulator"/>
</dbReference>
<dbReference type="SUPFAM" id="SSF46689">
    <property type="entry name" value="Homeodomain-like"/>
    <property type="match status" value="1"/>
</dbReference>
<dbReference type="RefSeq" id="WP_007923380.1">
    <property type="nucleotide sequence ID" value="NZ_ADVG01000005.1"/>
</dbReference>
<dbReference type="Gene3D" id="1.10.357.10">
    <property type="entry name" value="Tetracycline Repressor, domain 2"/>
    <property type="match status" value="1"/>
</dbReference>
<sequence>MSHSPGDLRVRRTQKLIRDAFIALIEERGFDAITVGEVASRAMVSRTAFYRYYEDKYDLVMKLFEETVITINRDFDVFRRDALSTADPKTPAQSWTQLFKYAEEAIPTPLPYVELFEHVAEYERLYRALLGKRGSSWFVMNMRAYLADMISERLQELVKAFNGNLGVSRVLMDGFVPAQIAALLVDTITWWLEQGRPYTTRQIAMYYYHMMCSILKDVPTWE</sequence>
<proteinExistence type="predicted"/>
<feature type="domain" description="HTH tetR-type" evidence="3">
    <location>
        <begin position="11"/>
        <end position="71"/>
    </location>
</feature>
<reference evidence="4 5" key="1">
    <citation type="journal article" date="2011" name="Stand. Genomic Sci.">
        <title>Non-contiguous finished genome sequence and contextual data of the filamentous soil bacterium Ktedonobacter racemifer type strain (SOSP1-21).</title>
        <authorList>
            <person name="Chang Y.J."/>
            <person name="Land M."/>
            <person name="Hauser L."/>
            <person name="Chertkov O."/>
            <person name="Del Rio T.G."/>
            <person name="Nolan M."/>
            <person name="Copeland A."/>
            <person name="Tice H."/>
            <person name="Cheng J.F."/>
            <person name="Lucas S."/>
            <person name="Han C."/>
            <person name="Goodwin L."/>
            <person name="Pitluck S."/>
            <person name="Ivanova N."/>
            <person name="Ovchinikova G."/>
            <person name="Pati A."/>
            <person name="Chen A."/>
            <person name="Palaniappan K."/>
            <person name="Mavromatis K."/>
            <person name="Liolios K."/>
            <person name="Brettin T."/>
            <person name="Fiebig A."/>
            <person name="Rohde M."/>
            <person name="Abt B."/>
            <person name="Goker M."/>
            <person name="Detter J.C."/>
            <person name="Woyke T."/>
            <person name="Bristow J."/>
            <person name="Eisen J.A."/>
            <person name="Markowitz V."/>
            <person name="Hugenholtz P."/>
            <person name="Kyrpides N.C."/>
            <person name="Klenk H.P."/>
            <person name="Lapidus A."/>
        </authorList>
    </citation>
    <scope>NUCLEOTIDE SEQUENCE [LARGE SCALE GENOMIC DNA]</scope>
    <source>
        <strain evidence="5">DSM 44963</strain>
    </source>
</reference>
<dbReference type="Pfam" id="PF00440">
    <property type="entry name" value="TetR_N"/>
    <property type="match status" value="1"/>
</dbReference>
<feature type="DNA-binding region" description="H-T-H motif" evidence="2">
    <location>
        <begin position="34"/>
        <end position="53"/>
    </location>
</feature>
<dbReference type="eggNOG" id="COG1309">
    <property type="taxonomic scope" value="Bacteria"/>
</dbReference>
<dbReference type="InterPro" id="IPR001647">
    <property type="entry name" value="HTH_TetR"/>
</dbReference>
<keyword evidence="1 2" id="KW-0238">DNA-binding</keyword>
<name>D6U6P7_KTERA</name>
<dbReference type="PANTHER" id="PTHR43479">
    <property type="entry name" value="ACREF/ENVCD OPERON REPRESSOR-RELATED"/>
    <property type="match status" value="1"/>
</dbReference>
<evidence type="ECO:0000256" key="1">
    <source>
        <dbReference type="ARBA" id="ARBA00023125"/>
    </source>
</evidence>
<dbReference type="InterPro" id="IPR039532">
    <property type="entry name" value="TetR_C_Firmicutes"/>
</dbReference>
<dbReference type="InParanoid" id="D6U6P7"/>
<evidence type="ECO:0000259" key="3">
    <source>
        <dbReference type="PROSITE" id="PS50977"/>
    </source>
</evidence>
<dbReference type="EMBL" id="ADVG01000005">
    <property type="protein sequence ID" value="EFH80658.1"/>
    <property type="molecule type" value="Genomic_DNA"/>
</dbReference>
<dbReference type="OrthoDB" id="9810250at2"/>
<evidence type="ECO:0000256" key="2">
    <source>
        <dbReference type="PROSITE-ProRule" id="PRU00335"/>
    </source>
</evidence>
<accession>D6U6P7</accession>
<comment type="caution">
    <text evidence="4">The sequence shown here is derived from an EMBL/GenBank/DDBJ whole genome shotgun (WGS) entry which is preliminary data.</text>
</comment>
<evidence type="ECO:0000313" key="4">
    <source>
        <dbReference type="EMBL" id="EFH80658.1"/>
    </source>
</evidence>
<organism evidence="4 5">
    <name type="scientific">Ktedonobacter racemifer DSM 44963</name>
    <dbReference type="NCBI Taxonomy" id="485913"/>
    <lineage>
        <taxon>Bacteria</taxon>
        <taxon>Bacillati</taxon>
        <taxon>Chloroflexota</taxon>
        <taxon>Ktedonobacteria</taxon>
        <taxon>Ktedonobacterales</taxon>
        <taxon>Ktedonobacteraceae</taxon>
        <taxon>Ktedonobacter</taxon>
    </lineage>
</organism>
<dbReference type="PRINTS" id="PR00455">
    <property type="entry name" value="HTHTETR"/>
</dbReference>
<evidence type="ECO:0000313" key="5">
    <source>
        <dbReference type="Proteomes" id="UP000004508"/>
    </source>
</evidence>
<dbReference type="Pfam" id="PF14278">
    <property type="entry name" value="TetR_C_8"/>
    <property type="match status" value="1"/>
</dbReference>
<dbReference type="GO" id="GO:0003677">
    <property type="term" value="F:DNA binding"/>
    <property type="evidence" value="ECO:0007669"/>
    <property type="project" value="UniProtKB-UniRule"/>
</dbReference>
<keyword evidence="5" id="KW-1185">Reference proteome</keyword>
<protein>
    <submittedName>
        <fullName evidence="4">Transcriptional regulator, TetR family</fullName>
    </submittedName>
</protein>
<dbReference type="STRING" id="485913.Krac_1274"/>
<gene>
    <name evidence="4" type="ORF">Krac_1274</name>
</gene>
<dbReference type="PANTHER" id="PTHR43479:SF7">
    <property type="entry name" value="TETR-FAMILY TRANSCRIPTIONAL REGULATOR"/>
    <property type="match status" value="1"/>
</dbReference>
<dbReference type="InterPro" id="IPR009057">
    <property type="entry name" value="Homeodomain-like_sf"/>
</dbReference>
<dbReference type="Proteomes" id="UP000004508">
    <property type="component" value="Unassembled WGS sequence"/>
</dbReference>
<dbReference type="PROSITE" id="PS50977">
    <property type="entry name" value="HTH_TETR_2"/>
    <property type="match status" value="1"/>
</dbReference>
<dbReference type="AlphaFoldDB" id="D6U6P7"/>